<dbReference type="PANTHER" id="PTHR46211:SF10">
    <property type="entry name" value="EXPORTED PROTEIN"/>
    <property type="match status" value="1"/>
</dbReference>
<dbReference type="GO" id="GO:0008081">
    <property type="term" value="F:phosphoric diester hydrolase activity"/>
    <property type="evidence" value="ECO:0007669"/>
    <property type="project" value="InterPro"/>
</dbReference>
<organism evidence="2 3">
    <name type="scientific">Paraburkholderia eburnea</name>
    <dbReference type="NCBI Taxonomy" id="1189126"/>
    <lineage>
        <taxon>Bacteria</taxon>
        <taxon>Pseudomonadati</taxon>
        <taxon>Pseudomonadota</taxon>
        <taxon>Betaproteobacteria</taxon>
        <taxon>Burkholderiales</taxon>
        <taxon>Burkholderiaceae</taxon>
        <taxon>Paraburkholderia</taxon>
    </lineage>
</organism>
<dbReference type="Gene3D" id="3.20.20.190">
    <property type="entry name" value="Phosphatidylinositol (PI) phosphodiesterase"/>
    <property type="match status" value="1"/>
</dbReference>
<dbReference type="Pfam" id="PF03009">
    <property type="entry name" value="GDPD"/>
    <property type="match status" value="1"/>
</dbReference>
<dbReference type="InterPro" id="IPR017946">
    <property type="entry name" value="PLC-like_Pdiesterase_TIM-brl"/>
</dbReference>
<comment type="caution">
    <text evidence="2">The sequence shown here is derived from an EMBL/GenBank/DDBJ whole genome shotgun (WGS) entry which is preliminary data.</text>
</comment>
<sequence>MRNDFARVVEAPTFMSHYMMRTMPWRAVAVVSTALLLAACAGGPASPGASQPQALRTMQAVPLVIAHRGGTGDAPENTLVAIRSALASHADAIWLTVQLSRDGVPVLYRPGDLAALTDAHGPVAAKSAAELARVNAGWQFKSQDAWPYRQRAVGIPTLAEALAAIPADTPVILDMKALPAAPQAAAVAHVLDEAGAWDRVLLYSTEADYQQAFTAWPRARVFESRDATRARLANVALAHTCEAPPLTGAWTAFEWRRSLDLTERFTLGEAHSSVADAQLWSPQAVQCFRTNPGVHIVAIAVNSAADYKAAACAGLDAVLADSPRRMTPVRDALRQGYRCP</sequence>
<proteinExistence type="predicted"/>
<feature type="domain" description="GP-PDE" evidence="1">
    <location>
        <begin position="62"/>
        <end position="330"/>
    </location>
</feature>
<dbReference type="PANTHER" id="PTHR46211">
    <property type="entry name" value="GLYCEROPHOSPHORYL DIESTER PHOSPHODIESTERASE"/>
    <property type="match status" value="1"/>
</dbReference>
<dbReference type="SUPFAM" id="SSF51695">
    <property type="entry name" value="PLC-like phosphodiesterases"/>
    <property type="match status" value="1"/>
</dbReference>
<dbReference type="AlphaFoldDB" id="A0A2S4LTC6"/>
<evidence type="ECO:0000313" key="2">
    <source>
        <dbReference type="EMBL" id="POR45707.1"/>
    </source>
</evidence>
<name>A0A2S4LTC6_9BURK</name>
<evidence type="ECO:0000313" key="3">
    <source>
        <dbReference type="Proteomes" id="UP000237381"/>
    </source>
</evidence>
<dbReference type="GO" id="GO:0006629">
    <property type="term" value="P:lipid metabolic process"/>
    <property type="evidence" value="ECO:0007669"/>
    <property type="project" value="InterPro"/>
</dbReference>
<gene>
    <name evidence="2" type="ORF">B0G62_13033</name>
</gene>
<keyword evidence="3" id="KW-1185">Reference proteome</keyword>
<dbReference type="Proteomes" id="UP000237381">
    <property type="component" value="Unassembled WGS sequence"/>
</dbReference>
<dbReference type="PROSITE" id="PS51704">
    <property type="entry name" value="GP_PDE"/>
    <property type="match status" value="1"/>
</dbReference>
<accession>A0A2S4LTC6</accession>
<dbReference type="InterPro" id="IPR030395">
    <property type="entry name" value="GP_PDE_dom"/>
</dbReference>
<evidence type="ECO:0000259" key="1">
    <source>
        <dbReference type="PROSITE" id="PS51704"/>
    </source>
</evidence>
<reference evidence="2 3" key="1">
    <citation type="submission" date="2018-01" db="EMBL/GenBank/DDBJ databases">
        <title>Genomic Encyclopedia of Type Strains, Phase III (KMG-III): the genomes of soil and plant-associated and newly described type strains.</title>
        <authorList>
            <person name="Whitman W."/>
        </authorList>
    </citation>
    <scope>NUCLEOTIDE SEQUENCE [LARGE SCALE GENOMIC DNA]</scope>
    <source>
        <strain evidence="2 3">JCM 18070</strain>
    </source>
</reference>
<dbReference type="EMBL" id="PQGA01000030">
    <property type="protein sequence ID" value="POR45707.1"/>
    <property type="molecule type" value="Genomic_DNA"/>
</dbReference>
<protein>
    <submittedName>
        <fullName evidence="2">Glycerophosphoryl diester phosphodiesterase</fullName>
    </submittedName>
</protein>